<feature type="transmembrane region" description="Helical" evidence="1">
    <location>
        <begin position="12"/>
        <end position="31"/>
    </location>
</feature>
<evidence type="ECO:0000313" key="2">
    <source>
        <dbReference type="EMBL" id="QEG32988.1"/>
    </source>
</evidence>
<dbReference type="RefSeq" id="WP_148071799.1">
    <property type="nucleotide sequence ID" value="NZ_CP042913.1"/>
</dbReference>
<dbReference type="OrthoDB" id="280273at2"/>
<sequence>MTSPPPITDSPWLWFAIFPAVGLVAILATGGKFGDRQANIERQGQARTAVAEGSLEIDEDAGGQKIVKRVPHYSQPGDTQVKLWPLAVTLAVITLGSLGMLVRERWRMHSPEGRG</sequence>
<feature type="transmembrane region" description="Helical" evidence="1">
    <location>
        <begin position="83"/>
        <end position="102"/>
    </location>
</feature>
<proteinExistence type="predicted"/>
<keyword evidence="1" id="KW-0472">Membrane</keyword>
<dbReference type="EMBL" id="CP042913">
    <property type="protein sequence ID" value="QEG32988.1"/>
    <property type="molecule type" value="Genomic_DNA"/>
</dbReference>
<evidence type="ECO:0000256" key="1">
    <source>
        <dbReference type="SAM" id="Phobius"/>
    </source>
</evidence>
<organism evidence="2 3">
    <name type="scientific">Bythopirellula goksoeyrii</name>
    <dbReference type="NCBI Taxonomy" id="1400387"/>
    <lineage>
        <taxon>Bacteria</taxon>
        <taxon>Pseudomonadati</taxon>
        <taxon>Planctomycetota</taxon>
        <taxon>Planctomycetia</taxon>
        <taxon>Pirellulales</taxon>
        <taxon>Lacipirellulaceae</taxon>
        <taxon>Bythopirellula</taxon>
    </lineage>
</organism>
<name>A0A5B9Q1Y6_9BACT</name>
<accession>A0A5B9Q1Y6</accession>
<keyword evidence="1" id="KW-1133">Transmembrane helix</keyword>
<gene>
    <name evidence="2" type="ORF">Pr1d_02490</name>
</gene>
<protein>
    <submittedName>
        <fullName evidence="2">Uncharacterized protein</fullName>
    </submittedName>
</protein>
<dbReference type="AlphaFoldDB" id="A0A5B9Q1Y6"/>
<keyword evidence="1" id="KW-0812">Transmembrane</keyword>
<reference evidence="2 3" key="1">
    <citation type="submission" date="2019-08" db="EMBL/GenBank/DDBJ databases">
        <title>Deep-cultivation of Planctomycetes and their phenomic and genomic characterization uncovers novel biology.</title>
        <authorList>
            <person name="Wiegand S."/>
            <person name="Jogler M."/>
            <person name="Boedeker C."/>
            <person name="Pinto D."/>
            <person name="Vollmers J."/>
            <person name="Rivas-Marin E."/>
            <person name="Kohn T."/>
            <person name="Peeters S.H."/>
            <person name="Heuer A."/>
            <person name="Rast P."/>
            <person name="Oberbeckmann S."/>
            <person name="Bunk B."/>
            <person name="Jeske O."/>
            <person name="Meyerdierks A."/>
            <person name="Storesund J.E."/>
            <person name="Kallscheuer N."/>
            <person name="Luecker S."/>
            <person name="Lage O.M."/>
            <person name="Pohl T."/>
            <person name="Merkel B.J."/>
            <person name="Hornburger P."/>
            <person name="Mueller R.-W."/>
            <person name="Bruemmer F."/>
            <person name="Labrenz M."/>
            <person name="Spormann A.M."/>
            <person name="Op den Camp H."/>
            <person name="Overmann J."/>
            <person name="Amann R."/>
            <person name="Jetten M.S.M."/>
            <person name="Mascher T."/>
            <person name="Medema M.H."/>
            <person name="Devos D.P."/>
            <person name="Kaster A.-K."/>
            <person name="Ovreas L."/>
            <person name="Rohde M."/>
            <person name="Galperin M.Y."/>
            <person name="Jogler C."/>
        </authorList>
    </citation>
    <scope>NUCLEOTIDE SEQUENCE [LARGE SCALE GENOMIC DNA]</scope>
    <source>
        <strain evidence="2 3">Pr1d</strain>
    </source>
</reference>
<dbReference type="KEGG" id="bgok:Pr1d_02490"/>
<evidence type="ECO:0000313" key="3">
    <source>
        <dbReference type="Proteomes" id="UP000323917"/>
    </source>
</evidence>
<keyword evidence="3" id="KW-1185">Reference proteome</keyword>
<dbReference type="Proteomes" id="UP000323917">
    <property type="component" value="Chromosome"/>
</dbReference>